<proteinExistence type="inferred from homology"/>
<organism evidence="4 5">
    <name type="scientific">Levilinea saccharolytica</name>
    <dbReference type="NCBI Taxonomy" id="229921"/>
    <lineage>
        <taxon>Bacteria</taxon>
        <taxon>Bacillati</taxon>
        <taxon>Chloroflexota</taxon>
        <taxon>Anaerolineae</taxon>
        <taxon>Anaerolineales</taxon>
        <taxon>Anaerolineaceae</taxon>
        <taxon>Levilinea</taxon>
    </lineage>
</organism>
<dbReference type="GO" id="GO:0016020">
    <property type="term" value="C:membrane"/>
    <property type="evidence" value="ECO:0007669"/>
    <property type="project" value="InterPro"/>
</dbReference>
<keyword evidence="2" id="KW-0812">Transmembrane</keyword>
<dbReference type="Proteomes" id="UP000050501">
    <property type="component" value="Unassembled WGS sequence"/>
</dbReference>
<evidence type="ECO:0000313" key="4">
    <source>
        <dbReference type="EMBL" id="KPL89857.1"/>
    </source>
</evidence>
<reference evidence="4 5" key="1">
    <citation type="submission" date="2015-07" db="EMBL/GenBank/DDBJ databases">
        <title>Genome sequence of Levilinea saccharolytica DSM 16555.</title>
        <authorList>
            <person name="Hemp J."/>
            <person name="Ward L.M."/>
            <person name="Pace L.A."/>
            <person name="Fischer W.W."/>
        </authorList>
    </citation>
    <scope>NUCLEOTIDE SEQUENCE [LARGE SCALE GENOMIC DNA]</scope>
    <source>
        <strain evidence="4 5">KIBI-1</strain>
    </source>
</reference>
<feature type="transmembrane region" description="Helical" evidence="2">
    <location>
        <begin position="61"/>
        <end position="81"/>
    </location>
</feature>
<dbReference type="AlphaFoldDB" id="A0A0P6YXA4"/>
<keyword evidence="2" id="KW-1133">Transmembrane helix</keyword>
<dbReference type="Pfam" id="PF00892">
    <property type="entry name" value="EamA"/>
    <property type="match status" value="2"/>
</dbReference>
<comment type="similarity">
    <text evidence="1">Belongs to the EamA transporter family.</text>
</comment>
<feature type="transmembrane region" description="Helical" evidence="2">
    <location>
        <begin position="118"/>
        <end position="136"/>
    </location>
</feature>
<name>A0A0P6YXA4_9CHLR</name>
<dbReference type="EMBL" id="LGCM01000014">
    <property type="protein sequence ID" value="KPL89857.1"/>
    <property type="molecule type" value="Genomic_DNA"/>
</dbReference>
<dbReference type="PANTHER" id="PTHR22911:SF137">
    <property type="entry name" value="SOLUTE CARRIER FAMILY 35 MEMBER G2-RELATED"/>
    <property type="match status" value="1"/>
</dbReference>
<dbReference type="InterPro" id="IPR037185">
    <property type="entry name" value="EmrE-like"/>
</dbReference>
<evidence type="ECO:0000313" key="5">
    <source>
        <dbReference type="Proteomes" id="UP000050501"/>
    </source>
</evidence>
<evidence type="ECO:0000256" key="1">
    <source>
        <dbReference type="ARBA" id="ARBA00007362"/>
    </source>
</evidence>
<feature type="transmembrane region" description="Helical" evidence="2">
    <location>
        <begin position="215"/>
        <end position="237"/>
    </location>
</feature>
<dbReference type="SUPFAM" id="SSF103481">
    <property type="entry name" value="Multidrug resistance efflux transporter EmrE"/>
    <property type="match status" value="2"/>
</dbReference>
<dbReference type="PANTHER" id="PTHR22911">
    <property type="entry name" value="ACYL-MALONYL CONDENSING ENZYME-RELATED"/>
    <property type="match status" value="1"/>
</dbReference>
<sequence>MGELAALAAAMIWSVSSMIWAQLSRKLTALELNLLKGVLAGIMFLGAMAVLGEFVNQVAPLAFILLCISGFIGIGLGDTAYMKALQAIGARRTLLMGTLSPPMTGIIAWIFLGETLPLRAWVGILITILGVAWVITDRTPQPENAPNNLRAGIIFGLISGLTQAVGSVLSRFAFMYTDISPLTSALIRMSAGSLLLIVWLITLRQPVLQWVRQPGAAKLWGLILIATFSGAFIGMWLQQVSLDRALAGVSQTLISTSPLFVLPVAALMGEKVSARAVVGVLIALVGVGLLFGAG</sequence>
<feature type="transmembrane region" description="Helical" evidence="2">
    <location>
        <begin position="185"/>
        <end position="203"/>
    </location>
</feature>
<comment type="caution">
    <text evidence="4">The sequence shown here is derived from an EMBL/GenBank/DDBJ whole genome shotgun (WGS) entry which is preliminary data.</text>
</comment>
<accession>A0A0P6YXA4</accession>
<dbReference type="InterPro" id="IPR000620">
    <property type="entry name" value="EamA_dom"/>
</dbReference>
<feature type="transmembrane region" description="Helical" evidence="2">
    <location>
        <begin position="276"/>
        <end position="293"/>
    </location>
</feature>
<feature type="transmembrane region" description="Helical" evidence="2">
    <location>
        <begin position="148"/>
        <end position="173"/>
    </location>
</feature>
<feature type="transmembrane region" description="Helical" evidence="2">
    <location>
        <begin position="93"/>
        <end position="112"/>
    </location>
</feature>
<keyword evidence="5" id="KW-1185">Reference proteome</keyword>
<dbReference type="STRING" id="229921.ADN01_02960"/>
<gene>
    <name evidence="4" type="ORF">ADN01_02960</name>
</gene>
<evidence type="ECO:0000256" key="2">
    <source>
        <dbReference type="SAM" id="Phobius"/>
    </source>
</evidence>
<feature type="domain" description="EamA" evidence="3">
    <location>
        <begin position="2"/>
        <end position="135"/>
    </location>
</feature>
<feature type="domain" description="EamA" evidence="3">
    <location>
        <begin position="151"/>
        <end position="291"/>
    </location>
</feature>
<protein>
    <recommendedName>
        <fullName evidence="3">EamA domain-containing protein</fullName>
    </recommendedName>
</protein>
<feature type="transmembrane region" description="Helical" evidence="2">
    <location>
        <begin position="35"/>
        <end position="55"/>
    </location>
</feature>
<feature type="transmembrane region" description="Helical" evidence="2">
    <location>
        <begin position="249"/>
        <end position="269"/>
    </location>
</feature>
<evidence type="ECO:0000259" key="3">
    <source>
        <dbReference type="Pfam" id="PF00892"/>
    </source>
</evidence>
<feature type="transmembrane region" description="Helical" evidence="2">
    <location>
        <begin position="6"/>
        <end position="23"/>
    </location>
</feature>
<keyword evidence="2" id="KW-0472">Membrane</keyword>